<protein>
    <recommendedName>
        <fullName evidence="1">diguanylate cyclase</fullName>
        <ecNumber evidence="1">2.7.7.65</ecNumber>
    </recommendedName>
</protein>
<dbReference type="Proteomes" id="UP001379949">
    <property type="component" value="Unassembled WGS sequence"/>
</dbReference>
<dbReference type="Pfam" id="PF00990">
    <property type="entry name" value="GGDEF"/>
    <property type="match status" value="1"/>
</dbReference>
<feature type="domain" description="GGDEF" evidence="3">
    <location>
        <begin position="187"/>
        <end position="317"/>
    </location>
</feature>
<dbReference type="InterPro" id="IPR029787">
    <property type="entry name" value="Nucleotide_cyclase"/>
</dbReference>
<keyword evidence="4" id="KW-0548">Nucleotidyltransferase</keyword>
<evidence type="ECO:0000259" key="3">
    <source>
        <dbReference type="PROSITE" id="PS50887"/>
    </source>
</evidence>
<organism evidence="4 5">
    <name type="scientific">Marinomonas arenicola</name>
    <dbReference type="NCBI Taxonomy" id="569601"/>
    <lineage>
        <taxon>Bacteria</taxon>
        <taxon>Pseudomonadati</taxon>
        <taxon>Pseudomonadota</taxon>
        <taxon>Gammaproteobacteria</taxon>
        <taxon>Oceanospirillales</taxon>
        <taxon>Oceanospirillaceae</taxon>
        <taxon>Marinomonas</taxon>
    </lineage>
</organism>
<keyword evidence="4" id="KW-0808">Transferase</keyword>
<dbReference type="Gene3D" id="3.30.450.20">
    <property type="entry name" value="PAS domain"/>
    <property type="match status" value="1"/>
</dbReference>
<dbReference type="InterPro" id="IPR043128">
    <property type="entry name" value="Rev_trsase/Diguanyl_cyclase"/>
</dbReference>
<evidence type="ECO:0000256" key="1">
    <source>
        <dbReference type="ARBA" id="ARBA00012528"/>
    </source>
</evidence>
<dbReference type="Pfam" id="PF08448">
    <property type="entry name" value="PAS_4"/>
    <property type="match status" value="1"/>
</dbReference>
<accession>A0ABU9G8G3</accession>
<dbReference type="InterPro" id="IPR000014">
    <property type="entry name" value="PAS"/>
</dbReference>
<dbReference type="GO" id="GO:0052621">
    <property type="term" value="F:diguanylate cyclase activity"/>
    <property type="evidence" value="ECO:0007669"/>
    <property type="project" value="UniProtKB-EC"/>
</dbReference>
<sequence length="317" mass="35752">MLNSLDEMMELHWLFDMLNHIDLGLVVVDQNYKITLWNSFMENHSGKSSSIAKDQSLFNLFPEIDKEWLQRKLDNVIALRTSIFISWEQRPYLFAFKSYRPITGLADNMYQNITLRPLANADGTVKHVCIAVYDVTDTATHKQALSSANRQLEQLSKTDALTELHNRGSLEKALGIIFSAYQKKPSSTHSLVIADLDFFKKINDQYGHPIGDIVLKEVAKLMMASTRKGDFIGRYGGEEFVVLLPNTPSSGAISFCEKLRQKIEAMTIKTDKGDIKVTMSLGVAQLMEEDKTSSAWLVRADEALYKAKASGRNQTFG</sequence>
<dbReference type="EC" id="2.7.7.65" evidence="1"/>
<evidence type="ECO:0000313" key="4">
    <source>
        <dbReference type="EMBL" id="MEL0614025.1"/>
    </source>
</evidence>
<dbReference type="NCBIfam" id="TIGR00254">
    <property type="entry name" value="GGDEF"/>
    <property type="match status" value="1"/>
</dbReference>
<dbReference type="EMBL" id="JBAKAR010000011">
    <property type="protein sequence ID" value="MEL0614025.1"/>
    <property type="molecule type" value="Genomic_DNA"/>
</dbReference>
<keyword evidence="5" id="KW-1185">Reference proteome</keyword>
<evidence type="ECO:0000313" key="5">
    <source>
        <dbReference type="Proteomes" id="UP001379949"/>
    </source>
</evidence>
<dbReference type="CDD" id="cd01949">
    <property type="entry name" value="GGDEF"/>
    <property type="match status" value="1"/>
</dbReference>
<name>A0ABU9G8G3_9GAMM</name>
<proteinExistence type="predicted"/>
<reference evidence="4 5" key="1">
    <citation type="submission" date="2024-02" db="EMBL/GenBank/DDBJ databases">
        <title>Bacteria isolated from the canopy kelp, Nereocystis luetkeana.</title>
        <authorList>
            <person name="Pfister C.A."/>
            <person name="Younker I.T."/>
            <person name="Light S.H."/>
        </authorList>
    </citation>
    <scope>NUCLEOTIDE SEQUENCE [LARGE SCALE GENOMIC DNA]</scope>
    <source>
        <strain evidence="4 5">TI.4.07</strain>
    </source>
</reference>
<dbReference type="RefSeq" id="WP_341563239.1">
    <property type="nucleotide sequence ID" value="NZ_JBAKAQ010000002.1"/>
</dbReference>
<dbReference type="SUPFAM" id="SSF55785">
    <property type="entry name" value="PYP-like sensor domain (PAS domain)"/>
    <property type="match status" value="1"/>
</dbReference>
<dbReference type="InterPro" id="IPR035965">
    <property type="entry name" value="PAS-like_dom_sf"/>
</dbReference>
<dbReference type="PROSITE" id="PS50887">
    <property type="entry name" value="GGDEF"/>
    <property type="match status" value="1"/>
</dbReference>
<dbReference type="InterPro" id="IPR013656">
    <property type="entry name" value="PAS_4"/>
</dbReference>
<dbReference type="SMART" id="SM00267">
    <property type="entry name" value="GGDEF"/>
    <property type="match status" value="1"/>
</dbReference>
<dbReference type="InterPro" id="IPR000160">
    <property type="entry name" value="GGDEF_dom"/>
</dbReference>
<dbReference type="SUPFAM" id="SSF55073">
    <property type="entry name" value="Nucleotide cyclase"/>
    <property type="match status" value="1"/>
</dbReference>
<comment type="caution">
    <text evidence="4">The sequence shown here is derived from an EMBL/GenBank/DDBJ whole genome shotgun (WGS) entry which is preliminary data.</text>
</comment>
<evidence type="ECO:0000256" key="2">
    <source>
        <dbReference type="ARBA" id="ARBA00034247"/>
    </source>
</evidence>
<dbReference type="InterPro" id="IPR050469">
    <property type="entry name" value="Diguanylate_Cyclase"/>
</dbReference>
<dbReference type="PANTHER" id="PTHR45138:SF9">
    <property type="entry name" value="DIGUANYLATE CYCLASE DGCM-RELATED"/>
    <property type="match status" value="1"/>
</dbReference>
<comment type="catalytic activity">
    <reaction evidence="2">
        <text>2 GTP = 3',3'-c-di-GMP + 2 diphosphate</text>
        <dbReference type="Rhea" id="RHEA:24898"/>
        <dbReference type="ChEBI" id="CHEBI:33019"/>
        <dbReference type="ChEBI" id="CHEBI:37565"/>
        <dbReference type="ChEBI" id="CHEBI:58805"/>
        <dbReference type="EC" id="2.7.7.65"/>
    </reaction>
</comment>
<dbReference type="PANTHER" id="PTHR45138">
    <property type="entry name" value="REGULATORY COMPONENTS OF SENSORY TRANSDUCTION SYSTEM"/>
    <property type="match status" value="1"/>
</dbReference>
<dbReference type="SMART" id="SM00091">
    <property type="entry name" value="PAS"/>
    <property type="match status" value="1"/>
</dbReference>
<dbReference type="CDD" id="cd00130">
    <property type="entry name" value="PAS"/>
    <property type="match status" value="1"/>
</dbReference>
<gene>
    <name evidence="4" type="ORF">V6242_12795</name>
</gene>
<dbReference type="Gene3D" id="3.30.70.270">
    <property type="match status" value="1"/>
</dbReference>